<evidence type="ECO:0000313" key="6">
    <source>
        <dbReference type="EMBL" id="CDC71707.1"/>
    </source>
</evidence>
<dbReference type="SUPFAM" id="SSF52540">
    <property type="entry name" value="P-loop containing nucleoside triphosphate hydrolases"/>
    <property type="match status" value="1"/>
</dbReference>
<dbReference type="GO" id="GO:0005524">
    <property type="term" value="F:ATP binding"/>
    <property type="evidence" value="ECO:0007669"/>
    <property type="project" value="UniProtKB-KW"/>
</dbReference>
<organism evidence="6 7">
    <name type="scientific">Agathobacter rectalis CAG:36</name>
    <dbReference type="NCBI Taxonomy" id="1263079"/>
    <lineage>
        <taxon>Bacteria</taxon>
        <taxon>Bacillati</taxon>
        <taxon>Bacillota</taxon>
        <taxon>Clostridia</taxon>
        <taxon>Lachnospirales</taxon>
        <taxon>Lachnospiraceae</taxon>
        <taxon>Agathobacter</taxon>
    </lineage>
</organism>
<dbReference type="PROSITE" id="PS50893">
    <property type="entry name" value="ABC_TRANSPORTER_2"/>
    <property type="match status" value="1"/>
</dbReference>
<name>R6ULP7_9FIRM</name>
<dbReference type="InterPro" id="IPR003439">
    <property type="entry name" value="ABC_transporter-like_ATP-bd"/>
</dbReference>
<sequence length="255" mass="28889">MSIVVNVKDLKKEFKISKRQRKIQQCRTNIALNGLSFEVNKGEIYALLGTNGAGKTTTLRILSTLLKPDDGKCYIDGVNVSEEPDKIRSKIGFLTSELKLDGFFTPNYLYDFFSDLYGVKSELRIVRKKELFNTLGIDKFAEVKVSNLSTGMKQRVAIAISLVHDPDIIIYDEPTNGLDIVSSKMVIDYLKELKTNGKTIIISTHIFEVVEKVADRVGIVINGKLEYEDSISRIKKEKSLEDVFFEVYYSKEGEH</sequence>
<comment type="similarity">
    <text evidence="1">Belongs to the ABC transporter superfamily.</text>
</comment>
<protein>
    <recommendedName>
        <fullName evidence="5">ABC transporter domain-containing protein</fullName>
    </recommendedName>
</protein>
<comment type="caution">
    <text evidence="6">The sequence shown here is derived from an EMBL/GenBank/DDBJ whole genome shotgun (WGS) entry which is preliminary data.</text>
</comment>
<dbReference type="AlphaFoldDB" id="R6ULP7"/>
<dbReference type="PANTHER" id="PTHR42711">
    <property type="entry name" value="ABC TRANSPORTER ATP-BINDING PROTEIN"/>
    <property type="match status" value="1"/>
</dbReference>
<dbReference type="InterPro" id="IPR027417">
    <property type="entry name" value="P-loop_NTPase"/>
</dbReference>
<dbReference type="InterPro" id="IPR050763">
    <property type="entry name" value="ABC_transporter_ATP-binding"/>
</dbReference>
<dbReference type="InterPro" id="IPR003593">
    <property type="entry name" value="AAA+_ATPase"/>
</dbReference>
<dbReference type="EMBL" id="CBFV010000030">
    <property type="protein sequence ID" value="CDC71707.1"/>
    <property type="molecule type" value="Genomic_DNA"/>
</dbReference>
<evidence type="ECO:0000256" key="3">
    <source>
        <dbReference type="ARBA" id="ARBA00022741"/>
    </source>
</evidence>
<evidence type="ECO:0000313" key="7">
    <source>
        <dbReference type="Proteomes" id="UP000018162"/>
    </source>
</evidence>
<evidence type="ECO:0000259" key="5">
    <source>
        <dbReference type="PROSITE" id="PS50893"/>
    </source>
</evidence>
<dbReference type="Proteomes" id="UP000018162">
    <property type="component" value="Unassembled WGS sequence"/>
</dbReference>
<dbReference type="PANTHER" id="PTHR42711:SF5">
    <property type="entry name" value="ABC TRANSPORTER ATP-BINDING PROTEIN NATA"/>
    <property type="match status" value="1"/>
</dbReference>
<reference evidence="6" key="1">
    <citation type="submission" date="2012-11" db="EMBL/GenBank/DDBJ databases">
        <title>Dependencies among metagenomic species, viruses, plasmids and units of genetic variation.</title>
        <authorList>
            <person name="Nielsen H.B."/>
            <person name="Almeida M."/>
            <person name="Juncker A.S."/>
            <person name="Rasmussen S."/>
            <person name="Li J."/>
            <person name="Sunagawa S."/>
            <person name="Plichta D."/>
            <person name="Gautier L."/>
            <person name="Le Chatelier E."/>
            <person name="Peletier E."/>
            <person name="Bonde I."/>
            <person name="Nielsen T."/>
            <person name="Manichanh C."/>
            <person name="Arumugam M."/>
            <person name="Batto J."/>
            <person name="Santos M.B.Q.D."/>
            <person name="Blom N."/>
            <person name="Borruel N."/>
            <person name="Burgdorf K.S."/>
            <person name="Boumezbeur F."/>
            <person name="Casellas F."/>
            <person name="Dore J."/>
            <person name="Guarner F."/>
            <person name="Hansen T."/>
            <person name="Hildebrand F."/>
            <person name="Kaas R.S."/>
            <person name="Kennedy S."/>
            <person name="Kristiansen K."/>
            <person name="Kultima J.R."/>
            <person name="Leonard P."/>
            <person name="Levenez F."/>
            <person name="Lund O."/>
            <person name="Moumen B."/>
            <person name="Le Paslier D."/>
            <person name="Pons N."/>
            <person name="Pedersen O."/>
            <person name="Prifti E."/>
            <person name="Qin J."/>
            <person name="Raes J."/>
            <person name="Tap J."/>
            <person name="Tims S."/>
            <person name="Ussery D.W."/>
            <person name="Yamada T."/>
            <person name="MetaHit consortium"/>
            <person name="Renault P."/>
            <person name="Sicheritz-Ponten T."/>
            <person name="Bork P."/>
            <person name="Wang J."/>
            <person name="Brunak S."/>
            <person name="Ehrlich S.D."/>
        </authorList>
    </citation>
    <scope>NUCLEOTIDE SEQUENCE [LARGE SCALE GENOMIC DNA]</scope>
</reference>
<dbReference type="Gene3D" id="3.40.50.300">
    <property type="entry name" value="P-loop containing nucleotide triphosphate hydrolases"/>
    <property type="match status" value="1"/>
</dbReference>
<keyword evidence="4" id="KW-0067">ATP-binding</keyword>
<dbReference type="SMART" id="SM00382">
    <property type="entry name" value="AAA"/>
    <property type="match status" value="1"/>
</dbReference>
<proteinExistence type="inferred from homology"/>
<evidence type="ECO:0000256" key="4">
    <source>
        <dbReference type="ARBA" id="ARBA00022840"/>
    </source>
</evidence>
<keyword evidence="2" id="KW-0813">Transport</keyword>
<evidence type="ECO:0000256" key="2">
    <source>
        <dbReference type="ARBA" id="ARBA00022448"/>
    </source>
</evidence>
<dbReference type="Pfam" id="PF00005">
    <property type="entry name" value="ABC_tran"/>
    <property type="match status" value="1"/>
</dbReference>
<keyword evidence="3" id="KW-0547">Nucleotide-binding</keyword>
<accession>R6ULP7</accession>
<dbReference type="GO" id="GO:0016887">
    <property type="term" value="F:ATP hydrolysis activity"/>
    <property type="evidence" value="ECO:0007669"/>
    <property type="project" value="InterPro"/>
</dbReference>
<gene>
    <name evidence="6" type="ORF">BN626_00607</name>
</gene>
<feature type="domain" description="ABC transporter" evidence="5">
    <location>
        <begin position="5"/>
        <end position="247"/>
    </location>
</feature>
<evidence type="ECO:0000256" key="1">
    <source>
        <dbReference type="ARBA" id="ARBA00005417"/>
    </source>
</evidence>